<feature type="non-terminal residue" evidence="1">
    <location>
        <position position="474"/>
    </location>
</feature>
<dbReference type="NCBIfam" id="NF033679">
    <property type="entry name" value="DNRLRE_dom"/>
    <property type="match status" value="1"/>
</dbReference>
<dbReference type="Proteomes" id="UP000230007">
    <property type="component" value="Unassembled WGS sequence"/>
</dbReference>
<evidence type="ECO:0000313" key="2">
    <source>
        <dbReference type="Proteomes" id="UP000230007"/>
    </source>
</evidence>
<organism evidence="1 2">
    <name type="scientific">Candidatus Colwellbacteria bacterium CG23_combo_of_CG06-09_8_20_14_all_42_19</name>
    <dbReference type="NCBI Taxonomy" id="1974541"/>
    <lineage>
        <taxon>Bacteria</taxon>
        <taxon>Candidatus Colwelliibacteriota</taxon>
    </lineage>
</organism>
<accession>A0A2H0ALX3</accession>
<dbReference type="Gene3D" id="2.130.10.10">
    <property type="entry name" value="YVTN repeat-like/Quinoprotein amine dehydrogenase"/>
    <property type="match status" value="1"/>
</dbReference>
<sequence>MFSVVNNHGKAVTAFQIQLTTSADTGYASPIWSSGDITDMISTANAARTPDIPYGIGNAPTSLLQGGGSYIWRIRTKSGFYSDWSSNGTIGMAASGSFTARFYEDKDTYYGDTYTKGGSPDADQLVYGGWGDSYYDYLQWTNIDTLGPSAADTTATNFYIYGNGLKPSNPNIYVKVITASWDEENLWINNNPTTTDTDQVLMVNPPAGYFATTVTTIYTKWKNGTNTNYGVKLHPTTTDGESNGQFRSSDYAWYDSDPYLEVSYTPPNNPPTVVLNTPTDTQTITDTTPTVEFTGTDTEANDIEYNVQIDTVDTFDSQSSGWDVSTASYASKSYNVSAQDGNPKGLTFSSDGTKMYVVGWSNDTVYQYTLSTAWDVSTASYASKSYSVTTQEPDPMCLTFSSDGTKMYVVGYTNDTTYQYTLSTAWDVSTASYASKSYSVAAQDNYPYGLTFSSDGTKMYIMGYNNDTVYQYTL</sequence>
<reference evidence="1 2" key="1">
    <citation type="submission" date="2017-09" db="EMBL/GenBank/DDBJ databases">
        <title>Depth-based differentiation of microbial function through sediment-hosted aquifers and enrichment of novel symbionts in the deep terrestrial subsurface.</title>
        <authorList>
            <person name="Probst A.J."/>
            <person name="Ladd B."/>
            <person name="Jarett J.K."/>
            <person name="Geller-Mcgrath D.E."/>
            <person name="Sieber C.M."/>
            <person name="Emerson J.B."/>
            <person name="Anantharaman K."/>
            <person name="Thomas B.C."/>
            <person name="Malmstrom R."/>
            <person name="Stieglmeier M."/>
            <person name="Klingl A."/>
            <person name="Woyke T."/>
            <person name="Ryan C.M."/>
            <person name="Banfield J.F."/>
        </authorList>
    </citation>
    <scope>NUCLEOTIDE SEQUENCE [LARGE SCALE GENOMIC DNA]</scope>
    <source>
        <strain evidence="1">CG23_combo_of_CG06-09_8_20_14_all_42_19</strain>
    </source>
</reference>
<dbReference type="Gene3D" id="2.60.40.10">
    <property type="entry name" value="Immunoglobulins"/>
    <property type="match status" value="1"/>
</dbReference>
<protein>
    <submittedName>
        <fullName evidence="1">Uncharacterized protein</fullName>
    </submittedName>
</protein>
<evidence type="ECO:0000313" key="1">
    <source>
        <dbReference type="EMBL" id="PIP46425.1"/>
    </source>
</evidence>
<comment type="caution">
    <text evidence="1">The sequence shown here is derived from an EMBL/GenBank/DDBJ whole genome shotgun (WGS) entry which is preliminary data.</text>
</comment>
<gene>
    <name evidence="1" type="ORF">COX15_00695</name>
</gene>
<proteinExistence type="predicted"/>
<dbReference type="InterPro" id="IPR013783">
    <property type="entry name" value="Ig-like_fold"/>
</dbReference>
<dbReference type="AlphaFoldDB" id="A0A2H0ALX3"/>
<dbReference type="InterPro" id="IPR015943">
    <property type="entry name" value="WD40/YVTN_repeat-like_dom_sf"/>
</dbReference>
<name>A0A2H0ALX3_9BACT</name>
<dbReference type="EMBL" id="PCSK01000013">
    <property type="protein sequence ID" value="PIP46425.1"/>
    <property type="molecule type" value="Genomic_DNA"/>
</dbReference>
<dbReference type="SUPFAM" id="SSF63829">
    <property type="entry name" value="Calcium-dependent phosphotriesterase"/>
    <property type="match status" value="1"/>
</dbReference>